<feature type="domain" description="DNA mismatch repair proteins mutS family" evidence="13">
    <location>
        <begin position="800"/>
        <end position="816"/>
    </location>
</feature>
<organism evidence="14 15">
    <name type="scientific">Calycina marina</name>
    <dbReference type="NCBI Taxonomy" id="1763456"/>
    <lineage>
        <taxon>Eukaryota</taxon>
        <taxon>Fungi</taxon>
        <taxon>Dikarya</taxon>
        <taxon>Ascomycota</taxon>
        <taxon>Pezizomycotina</taxon>
        <taxon>Leotiomycetes</taxon>
        <taxon>Helotiales</taxon>
        <taxon>Pezizellaceae</taxon>
        <taxon>Calycina</taxon>
    </lineage>
</organism>
<gene>
    <name evidence="14" type="ORF">BJ878DRAFT_565004</name>
</gene>
<dbReference type="InterPro" id="IPR000432">
    <property type="entry name" value="DNA_mismatch_repair_MutS_C"/>
</dbReference>
<dbReference type="PROSITE" id="PS00486">
    <property type="entry name" value="DNA_MISMATCH_REPAIR_2"/>
    <property type="match status" value="1"/>
</dbReference>
<dbReference type="Proteomes" id="UP000887226">
    <property type="component" value="Unassembled WGS sequence"/>
</dbReference>
<keyword evidence="15" id="KW-1185">Reference proteome</keyword>
<keyword evidence="5" id="KW-0547">Nucleotide-binding</keyword>
<evidence type="ECO:0000256" key="5">
    <source>
        <dbReference type="ARBA" id="ARBA00022741"/>
    </source>
</evidence>
<accession>A0A9P7Z8Q1</accession>
<keyword evidence="8" id="KW-0539">Nucleus</keyword>
<dbReference type="FunFam" id="3.40.50.300:FF:001067">
    <property type="entry name" value="DNA mismatch repair protein MSH5"/>
    <property type="match status" value="1"/>
</dbReference>
<evidence type="ECO:0000256" key="7">
    <source>
        <dbReference type="ARBA" id="ARBA00023125"/>
    </source>
</evidence>
<feature type="region of interest" description="Disordered" evidence="12">
    <location>
        <begin position="1"/>
        <end position="62"/>
    </location>
</feature>
<evidence type="ECO:0000313" key="14">
    <source>
        <dbReference type="EMBL" id="KAG9247326.1"/>
    </source>
</evidence>
<dbReference type="GO" id="GO:0005694">
    <property type="term" value="C:chromosome"/>
    <property type="evidence" value="ECO:0007669"/>
    <property type="project" value="UniProtKB-SubCell"/>
</dbReference>
<evidence type="ECO:0000256" key="2">
    <source>
        <dbReference type="ARBA" id="ARBA00004286"/>
    </source>
</evidence>
<dbReference type="GO" id="GO:0051026">
    <property type="term" value="P:chiasma assembly"/>
    <property type="evidence" value="ECO:0007669"/>
    <property type="project" value="TreeGrafter"/>
</dbReference>
<evidence type="ECO:0000256" key="8">
    <source>
        <dbReference type="ARBA" id="ARBA00023242"/>
    </source>
</evidence>
<dbReference type="Pfam" id="PF05192">
    <property type="entry name" value="MutS_III"/>
    <property type="match status" value="1"/>
</dbReference>
<dbReference type="CDD" id="cd03281">
    <property type="entry name" value="ABC_MSH5_euk"/>
    <property type="match status" value="1"/>
</dbReference>
<comment type="subcellular location">
    <subcellularLocation>
        <location evidence="2">Chromosome</location>
    </subcellularLocation>
    <subcellularLocation>
        <location evidence="1">Nucleus</location>
    </subcellularLocation>
</comment>
<proteinExistence type="inferred from homology"/>
<dbReference type="InterPro" id="IPR007696">
    <property type="entry name" value="DNA_mismatch_repair_MutS_core"/>
</dbReference>
<keyword evidence="9" id="KW-0469">Meiosis</keyword>
<keyword evidence="4" id="KW-0158">Chromosome</keyword>
<reference evidence="14" key="1">
    <citation type="journal article" date="2021" name="IMA Fungus">
        <title>Genomic characterization of three marine fungi, including Emericellopsis atlantica sp. nov. with signatures of a generalist lifestyle and marine biomass degradation.</title>
        <authorList>
            <person name="Hagestad O.C."/>
            <person name="Hou L."/>
            <person name="Andersen J.H."/>
            <person name="Hansen E.H."/>
            <person name="Altermark B."/>
            <person name="Li C."/>
            <person name="Kuhnert E."/>
            <person name="Cox R.J."/>
            <person name="Crous P.W."/>
            <person name="Spatafora J.W."/>
            <person name="Lail K."/>
            <person name="Amirebrahimi M."/>
            <person name="Lipzen A."/>
            <person name="Pangilinan J."/>
            <person name="Andreopoulos W."/>
            <person name="Hayes R.D."/>
            <person name="Ng V."/>
            <person name="Grigoriev I.V."/>
            <person name="Jackson S.A."/>
            <person name="Sutton T.D.S."/>
            <person name="Dobson A.D.W."/>
            <person name="Rama T."/>
        </authorList>
    </citation>
    <scope>NUCLEOTIDE SEQUENCE</scope>
    <source>
        <strain evidence="14">TRa3180A</strain>
    </source>
</reference>
<dbReference type="GO" id="GO:0140664">
    <property type="term" value="F:ATP-dependent DNA damage sensor activity"/>
    <property type="evidence" value="ECO:0007669"/>
    <property type="project" value="InterPro"/>
</dbReference>
<dbReference type="InterPro" id="IPR045076">
    <property type="entry name" value="MutS"/>
</dbReference>
<feature type="region of interest" description="Disordered" evidence="12">
    <location>
        <begin position="693"/>
        <end position="721"/>
    </location>
</feature>
<dbReference type="GO" id="GO:0006298">
    <property type="term" value="P:mismatch repair"/>
    <property type="evidence" value="ECO:0007669"/>
    <property type="project" value="InterPro"/>
</dbReference>
<dbReference type="AlphaFoldDB" id="A0A9P7Z8Q1"/>
<dbReference type="SUPFAM" id="SSF52540">
    <property type="entry name" value="P-loop containing nucleoside triphosphate hydrolases"/>
    <property type="match status" value="1"/>
</dbReference>
<dbReference type="InterPro" id="IPR036187">
    <property type="entry name" value="DNA_mismatch_repair_MutS_sf"/>
</dbReference>
<dbReference type="GO" id="GO:0005524">
    <property type="term" value="F:ATP binding"/>
    <property type="evidence" value="ECO:0007669"/>
    <property type="project" value="UniProtKB-KW"/>
</dbReference>
<dbReference type="Gene3D" id="3.40.50.300">
    <property type="entry name" value="P-loop containing nucleotide triphosphate hydrolases"/>
    <property type="match status" value="1"/>
</dbReference>
<evidence type="ECO:0000256" key="10">
    <source>
        <dbReference type="ARBA" id="ARBA00073549"/>
    </source>
</evidence>
<dbReference type="Gene3D" id="1.10.1420.10">
    <property type="match status" value="1"/>
</dbReference>
<evidence type="ECO:0000256" key="3">
    <source>
        <dbReference type="ARBA" id="ARBA00006271"/>
    </source>
</evidence>
<comment type="caution">
    <text evidence="14">The sequence shown here is derived from an EMBL/GenBank/DDBJ whole genome shotgun (WGS) entry which is preliminary data.</text>
</comment>
<sequence length="976" mass="107881">MSYKRRIYGSGSSAKKSKSSSSQQPSSRRQSPSNSQRAPRLGPVPSRVPSSTPSQSMLPNTQRILAVPSSLARAFARHPSRDRDVIRANSTEPEDDIVARENSDAISEVVIAFEMKERGALGCAYYVAREEKLYMVEDIKMATLDTIDRLKLHAQPTVVLISTRAEESLEEHLKKEERGIDRGDDANDIFGAYILDSRPSSEFYYDGALSRLLQLELGDATYSSMEFKTPDDEITGGGQDGAGQQTRMMRLSGCMDLDSRLTIGCAGAVLSYISRRKNIDYLPNDEAALVAFRITSIEMFTLSGMMFINADTLASLQIIQSENHPNSHMQGPNKSTSGAKESLSVYGLFHHLASTPQGRMNLRQMFLRPSIDLSLIQMRLGTSMVLLRPDNESALEKLVRSLKEIKDMRSVVIHLQKGGTAVSGKGASIHQGVWASVQGFTFYTLKVMEALRELNGGETLDIVRKILTDTDPYRLNHLGQMVTRTVDFLTSAELHRTVVLPGVDEELDAIKRTYDGMESLLNEVAQMLRSELPEWAHNYISNCIFFPQLGFLTVVPQDPETGQGKYEGEGVNNELWERKFASDNMVYYKNNRMKEMDDHFGDTYGMICDREIEIIHSLSVMVLKHKDIIVAASNLCGELDSLVALALGARKYKFAPPQMTTANVIHIKGGRHPLQELTVPSYIPNDCSLIGGVGGEEDSDEPAPTLSGPSSMPDSVEGPSTLIMTGPNYSGKSVYLKQNALIVYMAHIGSFVPAERAIIGLTDKILTRIVTRESVSRNQSSFMIDLQQAALAMTLATRRSLIVIDEFGKGTNSVDGAGLACGVFEHFLNLGHYRPKVLGATHFHEIFESGFLKEREELTFGHMEVRVDTETEVVDEQVTYLYNFVHGRSISSFGTCCAIMNGIDGTIVERADQLILLAARGEDLISACARVSPEDAKELEVAEKIGRQLLEQDFPTDEDASVAGIRTILEFILATD</sequence>
<dbReference type="SUPFAM" id="SSF48334">
    <property type="entry name" value="DNA repair protein MutS, domain III"/>
    <property type="match status" value="1"/>
</dbReference>
<comment type="similarity">
    <text evidence="3">Belongs to the DNA mismatch repair MutS family.</text>
</comment>
<evidence type="ECO:0000256" key="4">
    <source>
        <dbReference type="ARBA" id="ARBA00022454"/>
    </source>
</evidence>
<dbReference type="PANTHER" id="PTHR11361:SF20">
    <property type="entry name" value="MUTS PROTEIN HOMOLOG 5"/>
    <property type="match status" value="1"/>
</dbReference>
<evidence type="ECO:0000256" key="11">
    <source>
        <dbReference type="ARBA" id="ARBA00077470"/>
    </source>
</evidence>
<dbReference type="SMART" id="SM00533">
    <property type="entry name" value="MUTSd"/>
    <property type="match status" value="1"/>
</dbReference>
<name>A0A9P7Z8Q1_9HELO</name>
<evidence type="ECO:0000313" key="15">
    <source>
        <dbReference type="Proteomes" id="UP000887226"/>
    </source>
</evidence>
<evidence type="ECO:0000256" key="1">
    <source>
        <dbReference type="ARBA" id="ARBA00004123"/>
    </source>
</evidence>
<evidence type="ECO:0000256" key="9">
    <source>
        <dbReference type="ARBA" id="ARBA00023254"/>
    </source>
</evidence>
<dbReference type="SMART" id="SM00534">
    <property type="entry name" value="MUTSac"/>
    <property type="match status" value="1"/>
</dbReference>
<dbReference type="Pfam" id="PF00488">
    <property type="entry name" value="MutS_V"/>
    <property type="match status" value="1"/>
</dbReference>
<dbReference type="InterPro" id="IPR027417">
    <property type="entry name" value="P-loop_NTPase"/>
</dbReference>
<evidence type="ECO:0000259" key="13">
    <source>
        <dbReference type="PROSITE" id="PS00486"/>
    </source>
</evidence>
<dbReference type="PANTHER" id="PTHR11361">
    <property type="entry name" value="DNA MISMATCH REPAIR PROTEIN MUTS FAMILY MEMBER"/>
    <property type="match status" value="1"/>
</dbReference>
<protein>
    <recommendedName>
        <fullName evidence="10">DNA mismatch repair protein MSH5</fullName>
    </recommendedName>
    <alternativeName>
        <fullName evidence="11">MutS protein homolog 5</fullName>
    </alternativeName>
</protein>
<feature type="compositionally biased region" description="Low complexity" evidence="12">
    <location>
        <begin position="9"/>
        <end position="56"/>
    </location>
</feature>
<evidence type="ECO:0000256" key="6">
    <source>
        <dbReference type="ARBA" id="ARBA00022840"/>
    </source>
</evidence>
<keyword evidence="7" id="KW-0238">DNA-binding</keyword>
<dbReference type="OrthoDB" id="29596at2759"/>
<evidence type="ECO:0000256" key="12">
    <source>
        <dbReference type="SAM" id="MobiDB-lite"/>
    </source>
</evidence>
<dbReference type="EMBL" id="MU253775">
    <property type="protein sequence ID" value="KAG9247326.1"/>
    <property type="molecule type" value="Genomic_DNA"/>
</dbReference>
<dbReference type="GO" id="GO:0005634">
    <property type="term" value="C:nucleus"/>
    <property type="evidence" value="ECO:0007669"/>
    <property type="project" value="UniProtKB-SubCell"/>
</dbReference>
<keyword evidence="6" id="KW-0067">ATP-binding</keyword>
<dbReference type="GO" id="GO:0030983">
    <property type="term" value="F:mismatched DNA binding"/>
    <property type="evidence" value="ECO:0007669"/>
    <property type="project" value="InterPro"/>
</dbReference>